<sequence length="391" mass="42605">MPEPISATDDQLRRLAAERVDRWIDDTDRRLRTAGEPARMPAQAWAGIPARRRPMWLDLVQHLARTGAEAFRRAAAPRRPEVAAQAFALLRDADPRLTERDAAQPSAAVKAMLEGLAARTEAGSELGAMAAAGDAAVAEFVERAPVLDDLRAARAVELGYVRDALVALIAPFGQAEDVVAGSHARKLLPLLVEETAAGAAARAAVPDLGRIERECERGLRDSLGKSLGEQYRALVGPLDAARTAAQGATARLAPASAAYGAMLAAYKDRWTDPRWNNPWGALEDLFGFYGLTMLRAILAISPEHARRVPNRLDPPYDRLRPDVMPINVTPTFRRVFPKGTSEQVLIWAFTELATTTIEPHKWLDTLERLLTSDPPTTPWPQELGPPAAPDI</sequence>
<dbReference type="EMBL" id="JBEZFP010000087">
    <property type="protein sequence ID" value="MEU8137389.1"/>
    <property type="molecule type" value="Genomic_DNA"/>
</dbReference>
<gene>
    <name evidence="1" type="ORF">AB0C36_28240</name>
</gene>
<protein>
    <submittedName>
        <fullName evidence="1">Uncharacterized protein</fullName>
    </submittedName>
</protein>
<dbReference type="RefSeq" id="WP_358359209.1">
    <property type="nucleotide sequence ID" value="NZ_JBEZFP010000087.1"/>
</dbReference>
<evidence type="ECO:0000313" key="2">
    <source>
        <dbReference type="Proteomes" id="UP001551482"/>
    </source>
</evidence>
<keyword evidence="2" id="KW-1185">Reference proteome</keyword>
<organism evidence="1 2">
    <name type="scientific">Streptodolium elevatio</name>
    <dbReference type="NCBI Taxonomy" id="3157996"/>
    <lineage>
        <taxon>Bacteria</taxon>
        <taxon>Bacillati</taxon>
        <taxon>Actinomycetota</taxon>
        <taxon>Actinomycetes</taxon>
        <taxon>Kitasatosporales</taxon>
        <taxon>Streptomycetaceae</taxon>
        <taxon>Streptodolium</taxon>
    </lineage>
</organism>
<name>A0ABV3DR82_9ACTN</name>
<reference evidence="1 2" key="1">
    <citation type="submission" date="2024-06" db="EMBL/GenBank/DDBJ databases">
        <title>The Natural Products Discovery Center: Release of the First 8490 Sequenced Strains for Exploring Actinobacteria Biosynthetic Diversity.</title>
        <authorList>
            <person name="Kalkreuter E."/>
            <person name="Kautsar S.A."/>
            <person name="Yang D."/>
            <person name="Bader C.D."/>
            <person name="Teijaro C.N."/>
            <person name="Fluegel L."/>
            <person name="Davis C.M."/>
            <person name="Simpson J.R."/>
            <person name="Lauterbach L."/>
            <person name="Steele A.D."/>
            <person name="Gui C."/>
            <person name="Meng S."/>
            <person name="Li G."/>
            <person name="Viehrig K."/>
            <person name="Ye F."/>
            <person name="Su P."/>
            <person name="Kiefer A.F."/>
            <person name="Nichols A."/>
            <person name="Cepeda A.J."/>
            <person name="Yan W."/>
            <person name="Fan B."/>
            <person name="Jiang Y."/>
            <person name="Adhikari A."/>
            <person name="Zheng C.-J."/>
            <person name="Schuster L."/>
            <person name="Cowan T.M."/>
            <person name="Smanski M.J."/>
            <person name="Chevrette M.G."/>
            <person name="De Carvalho L.P.S."/>
            <person name="Shen B."/>
        </authorList>
    </citation>
    <scope>NUCLEOTIDE SEQUENCE [LARGE SCALE GENOMIC DNA]</scope>
    <source>
        <strain evidence="1 2">NPDC048946</strain>
    </source>
</reference>
<comment type="caution">
    <text evidence="1">The sequence shown here is derived from an EMBL/GenBank/DDBJ whole genome shotgun (WGS) entry which is preliminary data.</text>
</comment>
<evidence type="ECO:0000313" key="1">
    <source>
        <dbReference type="EMBL" id="MEU8137389.1"/>
    </source>
</evidence>
<accession>A0ABV3DR82</accession>
<dbReference type="Proteomes" id="UP001551482">
    <property type="component" value="Unassembled WGS sequence"/>
</dbReference>
<proteinExistence type="predicted"/>